<accession>A0AAD9QSC5</accession>
<keyword evidence="2 4" id="KW-0863">Zinc-finger</keyword>
<feature type="region of interest" description="Disordered" evidence="5">
    <location>
        <begin position="422"/>
        <end position="469"/>
    </location>
</feature>
<keyword evidence="3" id="KW-0862">Zinc</keyword>
<evidence type="ECO:0000313" key="8">
    <source>
        <dbReference type="Proteomes" id="UP001249851"/>
    </source>
</evidence>
<dbReference type="InterPro" id="IPR048839">
    <property type="entry name" value="SPATA2_PUB-like"/>
</dbReference>
<gene>
    <name evidence="7" type="ORF">P5673_009973</name>
</gene>
<dbReference type="PANTHER" id="PTHR15326">
    <property type="entry name" value="SPERMATOGENESIS-ASSOCIATED PROTEIN 2/TAMOZHENNIC"/>
    <property type="match status" value="1"/>
</dbReference>
<feature type="region of interest" description="Disordered" evidence="5">
    <location>
        <begin position="484"/>
        <end position="515"/>
    </location>
</feature>
<feature type="compositionally biased region" description="Polar residues" evidence="5">
    <location>
        <begin position="220"/>
        <end position="241"/>
    </location>
</feature>
<feature type="region of interest" description="Disordered" evidence="5">
    <location>
        <begin position="211"/>
        <end position="241"/>
    </location>
</feature>
<dbReference type="Pfam" id="PF21388">
    <property type="entry name" value="SPATA2_PUB-like"/>
    <property type="match status" value="1"/>
</dbReference>
<dbReference type="InterPro" id="IPR036443">
    <property type="entry name" value="Znf_RanBP2_sf"/>
</dbReference>
<name>A0AAD9QSC5_ACRCE</name>
<reference evidence="7" key="1">
    <citation type="journal article" date="2023" name="G3 (Bethesda)">
        <title>Whole genome assembly and annotation of the endangered Caribbean coral Acropora cervicornis.</title>
        <authorList>
            <person name="Selwyn J.D."/>
            <person name="Vollmer S.V."/>
        </authorList>
    </citation>
    <scope>NUCLEOTIDE SEQUENCE</scope>
    <source>
        <strain evidence="7">K2</strain>
    </source>
</reference>
<evidence type="ECO:0000313" key="7">
    <source>
        <dbReference type="EMBL" id="KAK2566454.1"/>
    </source>
</evidence>
<dbReference type="GO" id="GO:0005737">
    <property type="term" value="C:cytoplasm"/>
    <property type="evidence" value="ECO:0007669"/>
    <property type="project" value="TreeGrafter"/>
</dbReference>
<sequence>MEEQEAILSKYWKFHSNTNDDIGKKTLEEECRAFLEASESGVRFRLLDSNFYKHILERVAAHLGGSEKSLHEMKAGFNSLEKFAVNLGKFSWRKEFHTIKLYTAFFKSKVELYLRDIDVILSILEALGYRKTGEDLELVSLREPNAEGAKRVSFQLFLVQLELQIIKEIMEEFTEVCTESKCTLEDVIKARQKTREKKNTLVYLSRKFPKRRRLAEPRQSEPSSSNDNGEIQSAETTETSSKLAKQAVACYHHGSKERFDISANNKEDERDVHTSGESNASPAMSSHYIGGTDHGPARFNIQFTDQDLYGATCVTEHVETGRSNASLPKLQGSDHSHTSLGTCAHDYIQGSFGHGNRHPVASDMRTLNVNPNGNAMPSLTQSSPGKNTHNMLQGDLQGSGDRMSATIKIDQGTHGFSGFPKSGGHSCKLDQSSAYPQDRVTDLSPAEGNGLTTEVNRSQKGFPSKDLTPRLNMDLQCNLKLDSSSYSKQASREVEASTSKTATRREVKSMRQQPISNRTHGATEYVATNGASGPYYLCYNPGRDASPVEPHPKNTRPANVTNRSEQLMLGNIDSKLSSTGLGKDPDIGGEASAFNKDFHCEESRSHEGFIHGAPLSPRREDGNLEGARKDPAFAAKTSSSKCSHCESESQLICKNCLVICCFRCREVFDLCDALKGKHLFKDIKKTDSIKNVHHNPTLRHQNFVRSVDEDEEWNCSRCTFLNSPENKICVMCASTRGVDVTQVSESGSTVCEHCTLHNDESAKVCVACNKSLNRGTPV</sequence>
<dbReference type="Gene3D" id="1.20.58.2190">
    <property type="match status" value="1"/>
</dbReference>
<protein>
    <submittedName>
        <fullName evidence="7">Spermatogenesis-associated protein 2</fullName>
    </submittedName>
</protein>
<evidence type="ECO:0000256" key="5">
    <source>
        <dbReference type="SAM" id="MobiDB-lite"/>
    </source>
</evidence>
<feature type="compositionally biased region" description="Basic and acidic residues" evidence="5">
    <location>
        <begin position="259"/>
        <end position="274"/>
    </location>
</feature>
<comment type="caution">
    <text evidence="7">The sequence shown here is derived from an EMBL/GenBank/DDBJ whole genome shotgun (WGS) entry which is preliminary data.</text>
</comment>
<dbReference type="Proteomes" id="UP001249851">
    <property type="component" value="Unassembled WGS sequence"/>
</dbReference>
<keyword evidence="1" id="KW-0479">Metal-binding</keyword>
<evidence type="ECO:0000259" key="6">
    <source>
        <dbReference type="PROSITE" id="PS50199"/>
    </source>
</evidence>
<feature type="compositionally biased region" description="Polar residues" evidence="5">
    <location>
        <begin position="275"/>
        <end position="284"/>
    </location>
</feature>
<dbReference type="AlphaFoldDB" id="A0AAD9QSC5"/>
<dbReference type="EMBL" id="JARQWQ010000017">
    <property type="protein sequence ID" value="KAK2566454.1"/>
    <property type="molecule type" value="Genomic_DNA"/>
</dbReference>
<dbReference type="PANTHER" id="PTHR15326:SF2">
    <property type="entry name" value="PROTEIN TAMOZHENNIC"/>
    <property type="match status" value="1"/>
</dbReference>
<evidence type="ECO:0000256" key="3">
    <source>
        <dbReference type="ARBA" id="ARBA00022833"/>
    </source>
</evidence>
<dbReference type="InterPro" id="IPR001876">
    <property type="entry name" value="Znf_RanBP2"/>
</dbReference>
<keyword evidence="8" id="KW-1185">Reference proteome</keyword>
<feature type="compositionally biased region" description="Polar residues" evidence="5">
    <location>
        <begin position="450"/>
        <end position="461"/>
    </location>
</feature>
<organism evidence="7 8">
    <name type="scientific">Acropora cervicornis</name>
    <name type="common">Staghorn coral</name>
    <dbReference type="NCBI Taxonomy" id="6130"/>
    <lineage>
        <taxon>Eukaryota</taxon>
        <taxon>Metazoa</taxon>
        <taxon>Cnidaria</taxon>
        <taxon>Anthozoa</taxon>
        <taxon>Hexacorallia</taxon>
        <taxon>Scleractinia</taxon>
        <taxon>Astrocoeniina</taxon>
        <taxon>Acroporidae</taxon>
        <taxon>Acropora</taxon>
    </lineage>
</organism>
<dbReference type="GO" id="GO:0008270">
    <property type="term" value="F:zinc ion binding"/>
    <property type="evidence" value="ECO:0007669"/>
    <property type="project" value="UniProtKB-KW"/>
</dbReference>
<feature type="region of interest" description="Disordered" evidence="5">
    <location>
        <begin position="259"/>
        <end position="292"/>
    </location>
</feature>
<proteinExistence type="predicted"/>
<evidence type="ECO:0000256" key="1">
    <source>
        <dbReference type="ARBA" id="ARBA00022723"/>
    </source>
</evidence>
<dbReference type="SMART" id="SM00547">
    <property type="entry name" value="ZnF_RBZ"/>
    <property type="match status" value="2"/>
</dbReference>
<dbReference type="PROSITE" id="PS50199">
    <property type="entry name" value="ZF_RANBP2_2"/>
    <property type="match status" value="1"/>
</dbReference>
<evidence type="ECO:0000256" key="2">
    <source>
        <dbReference type="ARBA" id="ARBA00022771"/>
    </source>
</evidence>
<dbReference type="SUPFAM" id="SSF90209">
    <property type="entry name" value="Ran binding protein zinc finger-like"/>
    <property type="match status" value="1"/>
</dbReference>
<dbReference type="Gene3D" id="2.30.30.380">
    <property type="entry name" value="Zn-finger domain of Sec23/24"/>
    <property type="match status" value="1"/>
</dbReference>
<reference evidence="7" key="2">
    <citation type="journal article" date="2023" name="Science">
        <title>Genomic signatures of disease resistance in endangered staghorn corals.</title>
        <authorList>
            <person name="Vollmer S.V."/>
            <person name="Selwyn J.D."/>
            <person name="Despard B.A."/>
            <person name="Roesel C.L."/>
        </authorList>
    </citation>
    <scope>NUCLEOTIDE SEQUENCE</scope>
    <source>
        <strain evidence="7">K2</strain>
    </source>
</reference>
<dbReference type="PROSITE" id="PS01358">
    <property type="entry name" value="ZF_RANBP2_1"/>
    <property type="match status" value="1"/>
</dbReference>
<feature type="domain" description="RanBP2-type" evidence="6">
    <location>
        <begin position="709"/>
        <end position="738"/>
    </location>
</feature>
<evidence type="ECO:0000256" key="4">
    <source>
        <dbReference type="PROSITE-ProRule" id="PRU00322"/>
    </source>
</evidence>